<dbReference type="PROSITE" id="PS51257">
    <property type="entry name" value="PROKAR_LIPOPROTEIN"/>
    <property type="match status" value="1"/>
</dbReference>
<feature type="transmembrane region" description="Helical" evidence="1">
    <location>
        <begin position="36"/>
        <end position="55"/>
    </location>
</feature>
<keyword evidence="1" id="KW-0472">Membrane</keyword>
<protein>
    <submittedName>
        <fullName evidence="2">Uncharacterized protein</fullName>
    </submittedName>
</protein>
<reference evidence="2" key="2">
    <citation type="submission" date="2020-06" db="EMBL/GenBank/DDBJ databases">
        <authorList>
            <person name="Sheffer M."/>
        </authorList>
    </citation>
    <scope>NUCLEOTIDE SEQUENCE</scope>
</reference>
<accession>A0A8T0ECE6</accession>
<reference evidence="2" key="1">
    <citation type="journal article" date="2020" name="bioRxiv">
        <title>Chromosome-level reference genome of the European wasp spider Argiope bruennichi: a resource for studies on range expansion and evolutionary adaptation.</title>
        <authorList>
            <person name="Sheffer M.M."/>
            <person name="Hoppe A."/>
            <person name="Krehenwinkel H."/>
            <person name="Uhl G."/>
            <person name="Kuss A.W."/>
            <person name="Jensen L."/>
            <person name="Jensen C."/>
            <person name="Gillespie R.G."/>
            <person name="Hoff K.J."/>
            <person name="Prost S."/>
        </authorList>
    </citation>
    <scope>NUCLEOTIDE SEQUENCE</scope>
</reference>
<evidence type="ECO:0000313" key="3">
    <source>
        <dbReference type="Proteomes" id="UP000807504"/>
    </source>
</evidence>
<evidence type="ECO:0000256" key="1">
    <source>
        <dbReference type="SAM" id="Phobius"/>
    </source>
</evidence>
<dbReference type="Proteomes" id="UP000807504">
    <property type="component" value="Unassembled WGS sequence"/>
</dbReference>
<keyword evidence="1" id="KW-0812">Transmembrane</keyword>
<gene>
    <name evidence="2" type="ORF">HNY73_020964</name>
</gene>
<name>A0A8T0ECE6_ARGBR</name>
<feature type="transmembrane region" description="Helical" evidence="1">
    <location>
        <begin position="62"/>
        <end position="78"/>
    </location>
</feature>
<proteinExistence type="predicted"/>
<dbReference type="EMBL" id="JABXBU010002230">
    <property type="protein sequence ID" value="KAF8768111.1"/>
    <property type="molecule type" value="Genomic_DNA"/>
</dbReference>
<dbReference type="AlphaFoldDB" id="A0A8T0ECE6"/>
<evidence type="ECO:0000313" key="2">
    <source>
        <dbReference type="EMBL" id="KAF8768111.1"/>
    </source>
</evidence>
<keyword evidence="1" id="KW-1133">Transmembrane helix</keyword>
<keyword evidence="3" id="KW-1185">Reference proteome</keyword>
<comment type="caution">
    <text evidence="2">The sequence shown here is derived from an EMBL/GenBank/DDBJ whole genome shotgun (WGS) entry which is preliminary data.</text>
</comment>
<organism evidence="2 3">
    <name type="scientific">Argiope bruennichi</name>
    <name type="common">Wasp spider</name>
    <name type="synonym">Aranea bruennichi</name>
    <dbReference type="NCBI Taxonomy" id="94029"/>
    <lineage>
        <taxon>Eukaryota</taxon>
        <taxon>Metazoa</taxon>
        <taxon>Ecdysozoa</taxon>
        <taxon>Arthropoda</taxon>
        <taxon>Chelicerata</taxon>
        <taxon>Arachnida</taxon>
        <taxon>Araneae</taxon>
        <taxon>Araneomorphae</taxon>
        <taxon>Entelegynae</taxon>
        <taxon>Araneoidea</taxon>
        <taxon>Araneidae</taxon>
        <taxon>Argiope</taxon>
    </lineage>
</organism>
<sequence>MKRKRQRLGAFIMLLNSIAFFITVACPHNVRFSRNFYIEIASAGFLIGTILAHGIRKTTSRFMEILGINFYIIGWAFIENSLLVANNYLELYFNGKKEPTLVLKTENDPLKPKRNAQKNLKSTK</sequence>
<feature type="transmembrane region" description="Helical" evidence="1">
    <location>
        <begin position="12"/>
        <end position="30"/>
    </location>
</feature>